<dbReference type="Proteomes" id="UP000794436">
    <property type="component" value="Unassembled WGS sequence"/>
</dbReference>
<proteinExistence type="predicted"/>
<organism evidence="1 2">
    <name type="scientific">Pythium oligandrum</name>
    <name type="common">Mycoparasitic fungus</name>
    <dbReference type="NCBI Taxonomy" id="41045"/>
    <lineage>
        <taxon>Eukaryota</taxon>
        <taxon>Sar</taxon>
        <taxon>Stramenopiles</taxon>
        <taxon>Oomycota</taxon>
        <taxon>Peronosporomycetes</taxon>
        <taxon>Pythiales</taxon>
        <taxon>Pythiaceae</taxon>
        <taxon>Pythium</taxon>
    </lineage>
</organism>
<dbReference type="EMBL" id="SPLM01000073">
    <property type="protein sequence ID" value="TMW62548.1"/>
    <property type="molecule type" value="Genomic_DNA"/>
</dbReference>
<reference evidence="1" key="1">
    <citation type="submission" date="2019-03" db="EMBL/GenBank/DDBJ databases">
        <title>Long read genome sequence of the mycoparasitic Pythium oligandrum ATCC 38472 isolated from sugarbeet rhizosphere.</title>
        <authorList>
            <person name="Gaulin E."/>
        </authorList>
    </citation>
    <scope>NUCLEOTIDE SEQUENCE</scope>
    <source>
        <strain evidence="1">ATCC 38472_TT</strain>
    </source>
</reference>
<evidence type="ECO:0000313" key="2">
    <source>
        <dbReference type="Proteomes" id="UP000794436"/>
    </source>
</evidence>
<accession>A0A8K1FLC8</accession>
<gene>
    <name evidence="1" type="ORF">Poli38472_005166</name>
</gene>
<comment type="caution">
    <text evidence="1">The sequence shown here is derived from an EMBL/GenBank/DDBJ whole genome shotgun (WGS) entry which is preliminary data.</text>
</comment>
<name>A0A8K1FLC8_PYTOL</name>
<dbReference type="AlphaFoldDB" id="A0A8K1FLC8"/>
<keyword evidence="2" id="KW-1185">Reference proteome</keyword>
<evidence type="ECO:0000313" key="1">
    <source>
        <dbReference type="EMBL" id="TMW62548.1"/>
    </source>
</evidence>
<sequence length="122" mass="13508">MIITVDDRDVAQDRESQIHQSTELASTAPCLPEVMQRMATAGEERHAIQLLVGHCDFSSRVHVDGHWAHELPCPVTSSADLTTRSNADGCIVLYLHIKATQSAFKCAVRILFDIYELDFAGL</sequence>
<protein>
    <submittedName>
        <fullName evidence="1">Uncharacterized protein</fullName>
    </submittedName>
</protein>